<gene>
    <name evidence="3" type="ORF">DFR61_13433</name>
    <name evidence="2" type="ORF">NCTC10597_00598</name>
</gene>
<organism evidence="2 4">
    <name type="scientific">Kurthia zopfii</name>
    <dbReference type="NCBI Taxonomy" id="1650"/>
    <lineage>
        <taxon>Bacteria</taxon>
        <taxon>Bacillati</taxon>
        <taxon>Bacillota</taxon>
        <taxon>Bacilli</taxon>
        <taxon>Bacillales</taxon>
        <taxon>Caryophanaceae</taxon>
        <taxon>Kurthia</taxon>
    </lineage>
</organism>
<evidence type="ECO:0000256" key="1">
    <source>
        <dbReference type="SAM" id="Phobius"/>
    </source>
</evidence>
<sequence>MVRLQNPVLKKELKLRFRSFKSFSAIIFYLLTLLVFTVGFFLVVTDFKGKGFIGPEMNVVLFTMLTFVQLSLVLFMTPGLTAGAISTEREKQTLNILLTTSQTSWQIIFGKLTSSISYLLLLLLAGMPISSVVFLFGGISPSDFVLTYAYMIVILIALASIGILMSTLIRKTIVAMITTYGIMLFLTVMTAFFVFVTLSVQTGFDGSELGGQKPFSYFFMAINPLIHMASVIYPEVSESALTVTSMDLPLWVTHISFYVIITVLCLWIATKNIRVNMK</sequence>
<dbReference type="Proteomes" id="UP000254330">
    <property type="component" value="Unassembled WGS sequence"/>
</dbReference>
<dbReference type="AlphaFoldDB" id="A0A2U3ABR9"/>
<protein>
    <submittedName>
        <fullName evidence="2">ABC-type transport system involved in multi-copper enzyme maturation, permease component</fullName>
    </submittedName>
</protein>
<evidence type="ECO:0000313" key="5">
    <source>
        <dbReference type="Proteomes" id="UP000294641"/>
    </source>
</evidence>
<keyword evidence="1" id="KW-1133">Transmembrane helix</keyword>
<dbReference type="Proteomes" id="UP000294641">
    <property type="component" value="Unassembled WGS sequence"/>
</dbReference>
<accession>A0A2U3ABR9</accession>
<feature type="transmembrane region" description="Helical" evidence="1">
    <location>
        <begin position="145"/>
        <end position="166"/>
    </location>
</feature>
<dbReference type="RefSeq" id="WP_109349975.1">
    <property type="nucleotide sequence ID" value="NZ_BJUE01000031.1"/>
</dbReference>
<dbReference type="GO" id="GO:0140359">
    <property type="term" value="F:ABC-type transporter activity"/>
    <property type="evidence" value="ECO:0007669"/>
    <property type="project" value="InterPro"/>
</dbReference>
<feature type="transmembrane region" description="Helical" evidence="1">
    <location>
        <begin position="173"/>
        <end position="195"/>
    </location>
</feature>
<reference evidence="3 5" key="2">
    <citation type="submission" date="2019-03" db="EMBL/GenBank/DDBJ databases">
        <title>Genomic Encyclopedia of Type Strains, Phase IV (KMG-IV): sequencing the most valuable type-strain genomes for metagenomic binning, comparative biology and taxonomic classification.</title>
        <authorList>
            <person name="Goeker M."/>
        </authorList>
    </citation>
    <scope>NUCLEOTIDE SEQUENCE [LARGE SCALE GENOMIC DNA]</scope>
    <source>
        <strain evidence="3 5">DSM 20580</strain>
    </source>
</reference>
<dbReference type="EMBL" id="SNZG01000034">
    <property type="protein sequence ID" value="TDR34953.1"/>
    <property type="molecule type" value="Genomic_DNA"/>
</dbReference>
<feature type="transmembrane region" description="Helical" evidence="1">
    <location>
        <begin position="248"/>
        <end position="269"/>
    </location>
</feature>
<dbReference type="GO" id="GO:0005886">
    <property type="term" value="C:plasma membrane"/>
    <property type="evidence" value="ECO:0007669"/>
    <property type="project" value="UniProtKB-SubCell"/>
</dbReference>
<keyword evidence="5" id="KW-1185">Reference proteome</keyword>
<evidence type="ECO:0000313" key="3">
    <source>
        <dbReference type="EMBL" id="TDR34953.1"/>
    </source>
</evidence>
<dbReference type="OrthoDB" id="9815855at2"/>
<feature type="transmembrane region" description="Helical" evidence="1">
    <location>
        <begin position="118"/>
        <end position="139"/>
    </location>
</feature>
<keyword evidence="1" id="KW-0812">Transmembrane</keyword>
<proteinExistence type="predicted"/>
<keyword evidence="1" id="KW-0472">Membrane</keyword>
<feature type="transmembrane region" description="Helical" evidence="1">
    <location>
        <begin position="64"/>
        <end position="85"/>
    </location>
</feature>
<evidence type="ECO:0000313" key="4">
    <source>
        <dbReference type="Proteomes" id="UP000254330"/>
    </source>
</evidence>
<feature type="transmembrane region" description="Helical" evidence="1">
    <location>
        <begin position="20"/>
        <end position="44"/>
    </location>
</feature>
<dbReference type="EMBL" id="UGNP01000001">
    <property type="protein sequence ID" value="STX08929.1"/>
    <property type="molecule type" value="Genomic_DNA"/>
</dbReference>
<dbReference type="PANTHER" id="PTHR43471:SF12">
    <property type="entry name" value="HYPOTHETICAL MEMBRANE PROTEIN, CONSERVED"/>
    <property type="match status" value="1"/>
</dbReference>
<name>A0A2U3ABR9_9BACL</name>
<comment type="caution">
    <text evidence="2">The sequence shown here is derived from an EMBL/GenBank/DDBJ whole genome shotgun (WGS) entry which is preliminary data.</text>
</comment>
<evidence type="ECO:0000313" key="2">
    <source>
        <dbReference type="EMBL" id="STX08929.1"/>
    </source>
</evidence>
<dbReference type="PANTHER" id="PTHR43471">
    <property type="entry name" value="ABC TRANSPORTER PERMEASE"/>
    <property type="match status" value="1"/>
</dbReference>
<reference evidence="2 4" key="1">
    <citation type="submission" date="2018-06" db="EMBL/GenBank/DDBJ databases">
        <authorList>
            <consortium name="Pathogen Informatics"/>
            <person name="Doyle S."/>
        </authorList>
    </citation>
    <scope>NUCLEOTIDE SEQUENCE [LARGE SCALE GENOMIC DNA]</scope>
    <source>
        <strain evidence="2 4">NCTC10597</strain>
    </source>
</reference>